<comment type="similarity">
    <text evidence="1 5">Belongs to the glycosyl hydrolase 1 family.</text>
</comment>
<keyword evidence="3 6" id="KW-0326">Glycosidase</keyword>
<dbReference type="Gene3D" id="3.20.20.80">
    <property type="entry name" value="Glycosidases"/>
    <property type="match status" value="1"/>
</dbReference>
<dbReference type="InterPro" id="IPR018120">
    <property type="entry name" value="Glyco_hydro_1_AS"/>
</dbReference>
<reference evidence="8 10" key="2">
    <citation type="submission" date="2016-10" db="EMBL/GenBank/DDBJ databases">
        <authorList>
            <person name="Varghese N."/>
            <person name="Submissions S."/>
        </authorList>
    </citation>
    <scope>NUCLEOTIDE SEQUENCE [LARGE SCALE GENOMIC DNA]</scope>
    <source>
        <strain evidence="8 10">DSM 22150</strain>
    </source>
</reference>
<dbReference type="STRING" id="640938.TR210_854"/>
<evidence type="ECO:0000313" key="10">
    <source>
        <dbReference type="Proteomes" id="UP000199280"/>
    </source>
</evidence>
<organism evidence="7 9">
    <name type="scientific">Trichococcus ilyis</name>
    <dbReference type="NCBI Taxonomy" id="640938"/>
    <lineage>
        <taxon>Bacteria</taxon>
        <taxon>Bacillati</taxon>
        <taxon>Bacillota</taxon>
        <taxon>Bacilli</taxon>
        <taxon>Lactobacillales</taxon>
        <taxon>Carnobacteriaceae</taxon>
        <taxon>Trichococcus</taxon>
    </lineage>
</organism>
<keyword evidence="10" id="KW-1185">Reference proteome</keyword>
<evidence type="ECO:0000256" key="3">
    <source>
        <dbReference type="ARBA" id="ARBA00023295"/>
    </source>
</evidence>
<dbReference type="GO" id="GO:0008422">
    <property type="term" value="F:beta-glucosidase activity"/>
    <property type="evidence" value="ECO:0007669"/>
    <property type="project" value="TreeGrafter"/>
</dbReference>
<sequence>MYHKKLKPFKEGFLWGSATSAYQVEGAWNEDGKGPSVQDVKEIVPDTSDFKVATDHYHHMKEDIALLAEMGFKTYRFSISWSRVIPDGDGAVNPKGLQFYSDLIDECLKYGIEPLVTVYHFDLPQGLAEKGGWENRATIDAFVRYCDVLFDNFGDRVKLWLTINEQNMMILHGAAVGTGESTLKSLYQQNHHMLVAQALVMNSCHEKLPHVKIGPAPNISAVYPKSNNPVDVQAADLYTAIRNWLYLDMAVYGVYNHQVWAYLEENDALPDMEPGDLDILKSAECDFIAFNYYNSSTVEAYPAGTERKAGKKDQQLSDSQEGFFAGSDNEHLPYTEFGWQIDPTGFRTTINQIYSRYRKPLIVTENGLGGIDKLEDGKVHDNYRIDYLRNHIEQMNLAVTDGADVFGYCTWSAIDLISTHQGFRKRYGFVYVNREDFDLKDLKRYRKDSFYWYKGVIASNGENLEG</sequence>
<evidence type="ECO:0000256" key="1">
    <source>
        <dbReference type="ARBA" id="ARBA00010838"/>
    </source>
</evidence>
<dbReference type="GO" id="GO:0005829">
    <property type="term" value="C:cytosol"/>
    <property type="evidence" value="ECO:0007669"/>
    <property type="project" value="TreeGrafter"/>
</dbReference>
<evidence type="ECO:0000256" key="4">
    <source>
        <dbReference type="PROSITE-ProRule" id="PRU10055"/>
    </source>
</evidence>
<gene>
    <name evidence="8" type="ORF">SAMN05216375_1043</name>
    <name evidence="7" type="ORF">TR210_854</name>
</gene>
<dbReference type="FunFam" id="3.20.20.80:FF:000004">
    <property type="entry name" value="Beta-glucosidase 6-phospho-beta-glucosidase"/>
    <property type="match status" value="1"/>
</dbReference>
<dbReference type="AlphaFoldDB" id="A0A143YHE1"/>
<dbReference type="SUPFAM" id="SSF51445">
    <property type="entry name" value="(Trans)glycosidases"/>
    <property type="match status" value="1"/>
</dbReference>
<accession>A0A143YHE1</accession>
<evidence type="ECO:0000313" key="9">
    <source>
        <dbReference type="Proteomes" id="UP000076878"/>
    </source>
</evidence>
<dbReference type="EMBL" id="FJNB01000004">
    <property type="protein sequence ID" value="CZQ90108.1"/>
    <property type="molecule type" value="Genomic_DNA"/>
</dbReference>
<dbReference type="Pfam" id="PF00232">
    <property type="entry name" value="Glyco_hydro_1"/>
    <property type="match status" value="1"/>
</dbReference>
<dbReference type="InterPro" id="IPR017853">
    <property type="entry name" value="GH"/>
</dbReference>
<dbReference type="InterPro" id="IPR033132">
    <property type="entry name" value="GH_1_N_CS"/>
</dbReference>
<dbReference type="PROSITE" id="PS00572">
    <property type="entry name" value="GLYCOSYL_HYDROL_F1_1"/>
    <property type="match status" value="1"/>
</dbReference>
<reference evidence="7 9" key="1">
    <citation type="submission" date="2016-02" db="EMBL/GenBank/DDBJ databases">
        <authorList>
            <person name="Wen L."/>
            <person name="He K."/>
            <person name="Yang H."/>
        </authorList>
    </citation>
    <scope>NUCLEOTIDE SEQUENCE [LARGE SCALE GENOMIC DNA]</scope>
    <source>
        <strain evidence="7">Trichococcus_R210</strain>
    </source>
</reference>
<evidence type="ECO:0000313" key="8">
    <source>
        <dbReference type="EMBL" id="SEI80962.1"/>
    </source>
</evidence>
<dbReference type="EMBL" id="FNYT01000004">
    <property type="protein sequence ID" value="SEI80962.1"/>
    <property type="molecule type" value="Genomic_DNA"/>
</dbReference>
<dbReference type="PANTHER" id="PTHR10353:SF136">
    <property type="entry name" value="ARYL-PHOSPHO-BETA-D-GLUCOSIDASE BGLC"/>
    <property type="match status" value="1"/>
</dbReference>
<dbReference type="RefSeq" id="WP_068621888.1">
    <property type="nucleotide sequence ID" value="NZ_FJNB01000004.1"/>
</dbReference>
<evidence type="ECO:0000256" key="5">
    <source>
        <dbReference type="RuleBase" id="RU003690"/>
    </source>
</evidence>
<dbReference type="Proteomes" id="UP000076878">
    <property type="component" value="Unassembled WGS sequence"/>
</dbReference>
<keyword evidence="2 6" id="KW-0378">Hydrolase</keyword>
<evidence type="ECO:0000313" key="7">
    <source>
        <dbReference type="EMBL" id="CZQ90108.1"/>
    </source>
</evidence>
<evidence type="ECO:0000256" key="6">
    <source>
        <dbReference type="RuleBase" id="RU004468"/>
    </source>
</evidence>
<name>A0A143YHE1_9LACT</name>
<dbReference type="PROSITE" id="PS00653">
    <property type="entry name" value="GLYCOSYL_HYDROL_F1_2"/>
    <property type="match status" value="1"/>
</dbReference>
<dbReference type="InterPro" id="IPR001360">
    <property type="entry name" value="Glyco_hydro_1"/>
</dbReference>
<proteinExistence type="inferred from homology"/>
<protein>
    <submittedName>
        <fullName evidence="8">6-phospho-beta-glucosidase</fullName>
    </submittedName>
</protein>
<feature type="active site" description="Nucleophile" evidence="4">
    <location>
        <position position="365"/>
    </location>
</feature>
<dbReference type="OrthoDB" id="1688691at2"/>
<dbReference type="PRINTS" id="PR00131">
    <property type="entry name" value="GLHYDRLASE1"/>
</dbReference>
<dbReference type="PANTHER" id="PTHR10353">
    <property type="entry name" value="GLYCOSYL HYDROLASE"/>
    <property type="match status" value="1"/>
</dbReference>
<evidence type="ECO:0000256" key="2">
    <source>
        <dbReference type="ARBA" id="ARBA00022801"/>
    </source>
</evidence>
<dbReference type="Proteomes" id="UP000199280">
    <property type="component" value="Unassembled WGS sequence"/>
</dbReference>
<dbReference type="GO" id="GO:0016052">
    <property type="term" value="P:carbohydrate catabolic process"/>
    <property type="evidence" value="ECO:0007669"/>
    <property type="project" value="TreeGrafter"/>
</dbReference>